<dbReference type="InterPro" id="IPR050121">
    <property type="entry name" value="Cytochrome_P450_monoxygenase"/>
</dbReference>
<accession>A0ABX6EQK3</accession>
<dbReference type="PANTHER" id="PTHR24305">
    <property type="entry name" value="CYTOCHROME P450"/>
    <property type="match status" value="1"/>
</dbReference>
<keyword evidence="3 4" id="KW-0408">Iron</keyword>
<evidence type="ECO:0000256" key="4">
    <source>
        <dbReference type="RuleBase" id="RU000461"/>
    </source>
</evidence>
<dbReference type="InterPro" id="IPR036396">
    <property type="entry name" value="Cyt_P450_sf"/>
</dbReference>
<dbReference type="PRINTS" id="PR00385">
    <property type="entry name" value="P450"/>
</dbReference>
<dbReference type="InterPro" id="IPR017972">
    <property type="entry name" value="Cyt_P450_CS"/>
</dbReference>
<reference evidence="6 7" key="1">
    <citation type="submission" date="2016-03" db="EMBL/GenBank/DDBJ databases">
        <title>How can Kluyveromyces marxianus grow so fast - potential evolutionary course in Saccharomyces Complex revealed by comparative genomics.</title>
        <authorList>
            <person name="Mo W."/>
            <person name="Lu W."/>
            <person name="Yang X."/>
            <person name="Qi J."/>
            <person name="Lv H."/>
        </authorList>
    </citation>
    <scope>NUCLEOTIDE SEQUENCE [LARGE SCALE GENOMIC DNA]</scope>
    <source>
        <strain evidence="6 7">FIM1</strain>
    </source>
</reference>
<evidence type="ECO:0000313" key="7">
    <source>
        <dbReference type="Proteomes" id="UP000422736"/>
    </source>
</evidence>
<sequence>MSGLNILITTSIVVLILLLGFVCYPVGLPWALPTIPIYVSFLPILTNMDQIEIFERYIRDPMEKYGAVKIFFAARWNVMTSKPEFLSVMFKDEDTFAKSGNQEKIPYSVLAKYTGNNIISAHGKIWRLYRNVVQTQLNVFDSKPLIDNAQLFVKLLKSSTEESVDGKILLQPLVQRLTLANISQIALGFDIGTLRFDDNGRVLKSQLHEKLNQVKQQIFKPLYLSFPMLDILPIPSRIKARRDVEDFRALLFDRVHKSLIKNYKYEQTNNAGAALVKAWKLKSITDEQLKDNLVIILVAGHENPQLLLTTLFYLLGKYQDWQYEIRKELLTINSEGEDILNSYKLSVFIYECIRLYPPLGQIINRKTTKQCQLGPGIVINKEIYCGYNNYGTGTSPSTWGKTAKEFIPERWGADMEEVGNNWKRHKYNASMAAFHGGRRSCLGEKLAIMQMKYTLFYTLMSFHISLDENWKERVTPAGPITPMMLKIKLNPLKDDVESKCNTDCSSTEETLNEI</sequence>
<comment type="similarity">
    <text evidence="4">Belongs to the cytochrome P450 family.</text>
</comment>
<dbReference type="SUPFAM" id="SSF48264">
    <property type="entry name" value="Cytochrome P450"/>
    <property type="match status" value="1"/>
</dbReference>
<keyword evidence="2 4" id="KW-0479">Metal-binding</keyword>
<proteinExistence type="inferred from homology"/>
<keyword evidence="4" id="KW-0560">Oxidoreductase</keyword>
<dbReference type="Gene3D" id="1.10.630.10">
    <property type="entry name" value="Cytochrome P450"/>
    <property type="match status" value="1"/>
</dbReference>
<comment type="cofactor">
    <cofactor evidence="1">
        <name>heme</name>
        <dbReference type="ChEBI" id="CHEBI:30413"/>
    </cofactor>
</comment>
<evidence type="ECO:0000313" key="6">
    <source>
        <dbReference type="EMBL" id="QGN13921.1"/>
    </source>
</evidence>
<keyword evidence="5" id="KW-0472">Membrane</keyword>
<dbReference type="PANTHER" id="PTHR24305:SF223">
    <property type="entry name" value="CYTOCHROME P450-DIT2"/>
    <property type="match status" value="1"/>
</dbReference>
<protein>
    <submittedName>
        <fullName evidence="6">Cytochrome P450-DIT2</fullName>
    </submittedName>
</protein>
<keyword evidence="7" id="KW-1185">Reference proteome</keyword>
<name>A0ABX6EQK3_KLUMA</name>
<evidence type="ECO:0000256" key="2">
    <source>
        <dbReference type="ARBA" id="ARBA00022723"/>
    </source>
</evidence>
<dbReference type="PROSITE" id="PS00086">
    <property type="entry name" value="CYTOCHROME_P450"/>
    <property type="match status" value="1"/>
</dbReference>
<reference evidence="6 7" key="2">
    <citation type="submission" date="2019-11" db="EMBL/GenBank/DDBJ databases">
        <authorList>
            <person name="Lu H."/>
        </authorList>
    </citation>
    <scope>NUCLEOTIDE SEQUENCE [LARGE SCALE GENOMIC DNA]</scope>
    <source>
        <strain evidence="6 7">FIM1</strain>
    </source>
</reference>
<keyword evidence="4" id="KW-0349">Heme</keyword>
<keyword evidence="4" id="KW-0503">Monooxygenase</keyword>
<dbReference type="InterPro" id="IPR001128">
    <property type="entry name" value="Cyt_P450"/>
</dbReference>
<dbReference type="EMBL" id="CP015054">
    <property type="protein sequence ID" value="QGN13921.1"/>
    <property type="molecule type" value="Genomic_DNA"/>
</dbReference>
<dbReference type="CDD" id="cd11070">
    <property type="entry name" value="CYP56-like"/>
    <property type="match status" value="1"/>
</dbReference>
<evidence type="ECO:0000256" key="3">
    <source>
        <dbReference type="ARBA" id="ARBA00023004"/>
    </source>
</evidence>
<evidence type="ECO:0000256" key="5">
    <source>
        <dbReference type="SAM" id="Phobius"/>
    </source>
</evidence>
<organism evidence="6 7">
    <name type="scientific">Kluyveromyces marxianus</name>
    <name type="common">Yeast</name>
    <name type="synonym">Candida kefyr</name>
    <dbReference type="NCBI Taxonomy" id="4911"/>
    <lineage>
        <taxon>Eukaryota</taxon>
        <taxon>Fungi</taxon>
        <taxon>Dikarya</taxon>
        <taxon>Ascomycota</taxon>
        <taxon>Saccharomycotina</taxon>
        <taxon>Saccharomycetes</taxon>
        <taxon>Saccharomycetales</taxon>
        <taxon>Saccharomycetaceae</taxon>
        <taxon>Kluyveromyces</taxon>
    </lineage>
</organism>
<gene>
    <name evidence="6" type="primary">DIT2</name>
    <name evidence="6" type="ORF">FIM1_569</name>
</gene>
<dbReference type="Pfam" id="PF00067">
    <property type="entry name" value="p450"/>
    <property type="match status" value="1"/>
</dbReference>
<dbReference type="Proteomes" id="UP000422736">
    <property type="component" value="Chromosome 1"/>
</dbReference>
<evidence type="ECO:0000256" key="1">
    <source>
        <dbReference type="ARBA" id="ARBA00001971"/>
    </source>
</evidence>
<keyword evidence="5" id="KW-1133">Transmembrane helix</keyword>
<keyword evidence="5" id="KW-0812">Transmembrane</keyword>
<feature type="transmembrane region" description="Helical" evidence="5">
    <location>
        <begin position="12"/>
        <end position="32"/>
    </location>
</feature>